<evidence type="ECO:0000313" key="2">
    <source>
        <dbReference type="Proteomes" id="UP000294901"/>
    </source>
</evidence>
<dbReference type="RefSeq" id="WP_133879103.1">
    <property type="nucleotide sequence ID" value="NZ_BOMD01000045.1"/>
</dbReference>
<organism evidence="1 2">
    <name type="scientific">Paractinoplanes brasiliensis</name>
    <dbReference type="NCBI Taxonomy" id="52695"/>
    <lineage>
        <taxon>Bacteria</taxon>
        <taxon>Bacillati</taxon>
        <taxon>Actinomycetota</taxon>
        <taxon>Actinomycetes</taxon>
        <taxon>Micromonosporales</taxon>
        <taxon>Micromonosporaceae</taxon>
        <taxon>Paractinoplanes</taxon>
    </lineage>
</organism>
<gene>
    <name evidence="1" type="ORF">C8E87_6700</name>
</gene>
<evidence type="ECO:0000313" key="1">
    <source>
        <dbReference type="EMBL" id="TDO31287.1"/>
    </source>
</evidence>
<protein>
    <submittedName>
        <fullName evidence="1">Uncharacterized protein</fullName>
    </submittedName>
</protein>
<dbReference type="Proteomes" id="UP000294901">
    <property type="component" value="Unassembled WGS sequence"/>
</dbReference>
<name>A0A4R6J807_9ACTN</name>
<proteinExistence type="predicted"/>
<keyword evidence="2" id="KW-1185">Reference proteome</keyword>
<dbReference type="AlphaFoldDB" id="A0A4R6J807"/>
<reference evidence="1 2" key="1">
    <citation type="submission" date="2019-03" db="EMBL/GenBank/DDBJ databases">
        <title>Sequencing the genomes of 1000 actinobacteria strains.</title>
        <authorList>
            <person name="Klenk H.-P."/>
        </authorList>
    </citation>
    <scope>NUCLEOTIDE SEQUENCE [LARGE SCALE GENOMIC DNA]</scope>
    <source>
        <strain evidence="1 2">DSM 43805</strain>
    </source>
</reference>
<sequence length="81" mass="8748">MWIWIAVVVVALIILLAVGVRLAGRLDGLGRAALRLRKRQAEAAKLQESAAELQVTVLAVQQRAELAQEHIAALSPSRDKG</sequence>
<comment type="caution">
    <text evidence="1">The sequence shown here is derived from an EMBL/GenBank/DDBJ whole genome shotgun (WGS) entry which is preliminary data.</text>
</comment>
<dbReference type="EMBL" id="SNWR01000002">
    <property type="protein sequence ID" value="TDO31287.1"/>
    <property type="molecule type" value="Genomic_DNA"/>
</dbReference>
<accession>A0A4R6J807</accession>